<evidence type="ECO:0000256" key="8">
    <source>
        <dbReference type="PIRSR" id="PIRSR037471-1"/>
    </source>
</evidence>
<feature type="chain" id="PRO_5027035252" evidence="11">
    <location>
        <begin position="26"/>
        <end position="455"/>
    </location>
</feature>
<dbReference type="InterPro" id="IPR017214">
    <property type="entry name" value="UCP037471"/>
</dbReference>
<reference evidence="15" key="1">
    <citation type="submission" date="2025-08" db="UniProtKB">
        <authorList>
            <consortium name="RefSeq"/>
        </authorList>
    </citation>
    <scope>IDENTIFICATION</scope>
    <source>
        <tissue evidence="15">Young leaves</tissue>
    </source>
</reference>
<dbReference type="PANTHER" id="PTHR23130">
    <property type="entry name" value="CYTOCHROME B561 AND DOMON DOMAIN-CONTAINING PROTEIN"/>
    <property type="match status" value="1"/>
</dbReference>
<feature type="region of interest" description="Disordered" evidence="9">
    <location>
        <begin position="403"/>
        <end position="455"/>
    </location>
</feature>
<feature type="transmembrane region" description="Helical" evidence="10">
    <location>
        <begin position="333"/>
        <end position="353"/>
    </location>
</feature>
<dbReference type="InterPro" id="IPR045265">
    <property type="entry name" value="AIR12_DOMON"/>
</dbReference>
<feature type="binding site" description="axial binding residue" evidence="8">
    <location>
        <position position="295"/>
    </location>
    <ligand>
        <name>heme b</name>
        <dbReference type="ChEBI" id="CHEBI:60344"/>
        <label>1</label>
    </ligand>
    <ligandPart>
        <name>Fe</name>
        <dbReference type="ChEBI" id="CHEBI:18248"/>
    </ligandPart>
</feature>
<keyword evidence="5" id="KW-0249">Electron transport</keyword>
<keyword evidence="6 10" id="KW-1133">Transmembrane helix</keyword>
<dbReference type="Pfam" id="PF04526">
    <property type="entry name" value="DUF568"/>
    <property type="match status" value="1"/>
</dbReference>
<dbReference type="GeneID" id="111446572"/>
<feature type="binding site" description="axial binding residue" evidence="8">
    <location>
        <position position="262"/>
    </location>
    <ligand>
        <name>heme b</name>
        <dbReference type="ChEBI" id="CHEBI:60344"/>
        <label>1</label>
    </ligand>
    <ligandPart>
        <name>Fe</name>
        <dbReference type="ChEBI" id="CHEBI:18248"/>
    </ligandPart>
</feature>
<dbReference type="InterPro" id="IPR005018">
    <property type="entry name" value="DOMON_domain"/>
</dbReference>
<keyword evidence="3 10" id="KW-0812">Transmembrane</keyword>
<keyword evidence="4 11" id="KW-0732">Signal</keyword>
<dbReference type="KEGG" id="cmos:111446572"/>
<keyword evidence="2" id="KW-0813">Transport</keyword>
<evidence type="ECO:0000256" key="3">
    <source>
        <dbReference type="ARBA" id="ARBA00022692"/>
    </source>
</evidence>
<feature type="transmembrane region" description="Helical" evidence="10">
    <location>
        <begin position="359"/>
        <end position="382"/>
    </location>
</feature>
<keyword evidence="7 10" id="KW-0472">Membrane</keyword>
<feature type="transmembrane region" description="Helical" evidence="10">
    <location>
        <begin position="226"/>
        <end position="247"/>
    </location>
</feature>
<feature type="transmembrane region" description="Helical" evidence="10">
    <location>
        <begin position="259"/>
        <end position="284"/>
    </location>
</feature>
<evidence type="ECO:0000259" key="12">
    <source>
        <dbReference type="PROSITE" id="PS50836"/>
    </source>
</evidence>
<dbReference type="GO" id="GO:0016020">
    <property type="term" value="C:membrane"/>
    <property type="evidence" value="ECO:0007669"/>
    <property type="project" value="UniProtKB-SubCell"/>
</dbReference>
<dbReference type="Proteomes" id="UP000504609">
    <property type="component" value="Unplaced"/>
</dbReference>
<dbReference type="PIRSF" id="PIRSF037471">
    <property type="entry name" value="UCP037471"/>
    <property type="match status" value="1"/>
</dbReference>
<organism evidence="14 15">
    <name type="scientific">Cucurbita moschata</name>
    <name type="common">Winter crookneck squash</name>
    <name type="synonym">Cucurbita pepo var. moschata</name>
    <dbReference type="NCBI Taxonomy" id="3662"/>
    <lineage>
        <taxon>Eukaryota</taxon>
        <taxon>Viridiplantae</taxon>
        <taxon>Streptophyta</taxon>
        <taxon>Embryophyta</taxon>
        <taxon>Tracheophyta</taxon>
        <taxon>Spermatophyta</taxon>
        <taxon>Magnoliopsida</taxon>
        <taxon>eudicotyledons</taxon>
        <taxon>Gunneridae</taxon>
        <taxon>Pentapetalae</taxon>
        <taxon>rosids</taxon>
        <taxon>fabids</taxon>
        <taxon>Cucurbitales</taxon>
        <taxon>Cucurbitaceae</taxon>
        <taxon>Cucurbiteae</taxon>
        <taxon>Cucurbita</taxon>
    </lineage>
</organism>
<dbReference type="PROSITE" id="PS50836">
    <property type="entry name" value="DOMON"/>
    <property type="match status" value="1"/>
</dbReference>
<dbReference type="SMART" id="SM00665">
    <property type="entry name" value="B561"/>
    <property type="match status" value="1"/>
</dbReference>
<dbReference type="PANTHER" id="PTHR23130:SF175">
    <property type="entry name" value="CYTOCHROME B561 AND DOMON DOMAIN-CONTAINING PROTEIN"/>
    <property type="match status" value="1"/>
</dbReference>
<sequence>MQYSCYSIPFLFVIGVVLSPTTALAHQHYHRCTAKFYELTKSKNMSRCLRLPTLGAEMGWSAPLLKNCHHVFEVVFGAPVREEKGWLAWGVNPTPEGRMVGTRAAIGIKDPSGPPHCKTYSVGYETRRACGPLRPRDVEEMKCLRFEYDSRTEYYHLTATLNLSSTDYNVSKLHIVWQSGFDADGDVPKKHVSDLKNIDSFETVDLVSGQCSDMAFIKIFLRQVHGIMNIIGWGTMLPVGVIIARFFREFPIQTNDGWYYFHVSCQSIGFSIGAIGWGIGIWLAHSSPHHIFFTHHVLGIIIFVFATLQTLAIRFKPGKTDDFRKLWNIYHHFLGYALLPLIFINIFEGIRILKPDNKNTWKLAVIGILTALGVITFILEAYTWKEFIDEKKDQKKDATRICESTKEDQRAGSINKHQHGSEINHDGSKGQHPVSSQHPLANTPSTQQGNNTPNI</sequence>
<evidence type="ECO:0000259" key="13">
    <source>
        <dbReference type="PROSITE" id="PS50939"/>
    </source>
</evidence>
<evidence type="ECO:0000313" key="14">
    <source>
        <dbReference type="Proteomes" id="UP000504609"/>
    </source>
</evidence>
<keyword evidence="8" id="KW-0408">Iron</keyword>
<dbReference type="RefSeq" id="XP_022941199.1">
    <property type="nucleotide sequence ID" value="XM_023085431.1"/>
</dbReference>
<evidence type="ECO:0000256" key="9">
    <source>
        <dbReference type="SAM" id="MobiDB-lite"/>
    </source>
</evidence>
<evidence type="ECO:0000256" key="4">
    <source>
        <dbReference type="ARBA" id="ARBA00022729"/>
    </source>
</evidence>
<feature type="domain" description="DOMON" evidence="12">
    <location>
        <begin position="54"/>
        <end position="180"/>
    </location>
</feature>
<proteinExistence type="predicted"/>
<evidence type="ECO:0000256" key="1">
    <source>
        <dbReference type="ARBA" id="ARBA00004370"/>
    </source>
</evidence>
<name>A0A6J1FML2_CUCMO</name>
<comment type="subcellular location">
    <subcellularLocation>
        <location evidence="1">Membrane</location>
    </subcellularLocation>
</comment>
<dbReference type="GO" id="GO:0046872">
    <property type="term" value="F:metal ion binding"/>
    <property type="evidence" value="ECO:0007669"/>
    <property type="project" value="UniProtKB-KW"/>
</dbReference>
<evidence type="ECO:0000256" key="10">
    <source>
        <dbReference type="SAM" id="Phobius"/>
    </source>
</evidence>
<protein>
    <submittedName>
        <fullName evidence="15">Cytochrome b561 and DOMON domain-containing protein At3g25290-like</fullName>
    </submittedName>
</protein>
<feature type="binding site" description="axial binding residue" evidence="8">
    <location>
        <position position="331"/>
    </location>
    <ligand>
        <name>heme b</name>
        <dbReference type="ChEBI" id="CHEBI:60344"/>
        <label>1</label>
    </ligand>
    <ligandPart>
        <name>Fe</name>
        <dbReference type="ChEBI" id="CHEBI:18248"/>
    </ligandPart>
</feature>
<feature type="transmembrane region" description="Helical" evidence="10">
    <location>
        <begin position="290"/>
        <end position="312"/>
    </location>
</feature>
<evidence type="ECO:0000313" key="15">
    <source>
        <dbReference type="RefSeq" id="XP_022941199.1"/>
    </source>
</evidence>
<feature type="domain" description="Cytochrome b561" evidence="13">
    <location>
        <begin position="187"/>
        <end position="388"/>
    </location>
</feature>
<evidence type="ECO:0000256" key="6">
    <source>
        <dbReference type="ARBA" id="ARBA00022989"/>
    </source>
</evidence>
<gene>
    <name evidence="15" type="primary">LOC111446572</name>
</gene>
<dbReference type="AlphaFoldDB" id="A0A6J1FML2"/>
<evidence type="ECO:0000256" key="7">
    <source>
        <dbReference type="ARBA" id="ARBA00023136"/>
    </source>
</evidence>
<keyword evidence="14" id="KW-1185">Reference proteome</keyword>
<dbReference type="PROSITE" id="PS50939">
    <property type="entry name" value="CYTOCHROME_B561"/>
    <property type="match status" value="1"/>
</dbReference>
<evidence type="ECO:0000256" key="5">
    <source>
        <dbReference type="ARBA" id="ARBA00022982"/>
    </source>
</evidence>
<dbReference type="InterPro" id="IPR006593">
    <property type="entry name" value="Cyt_b561/ferric_Rdtase_TM"/>
</dbReference>
<dbReference type="Gene3D" id="1.20.120.1770">
    <property type="match status" value="1"/>
</dbReference>
<dbReference type="CDD" id="cd08760">
    <property type="entry name" value="Cyt_b561_FRRS1_like"/>
    <property type="match status" value="1"/>
</dbReference>
<evidence type="ECO:0000256" key="2">
    <source>
        <dbReference type="ARBA" id="ARBA00022448"/>
    </source>
</evidence>
<evidence type="ECO:0000256" key="11">
    <source>
        <dbReference type="SAM" id="SignalP"/>
    </source>
</evidence>
<accession>A0A6J1FML2</accession>
<keyword evidence="8" id="KW-0479">Metal-binding</keyword>
<feature type="compositionally biased region" description="Polar residues" evidence="9">
    <location>
        <begin position="433"/>
        <end position="455"/>
    </location>
</feature>
<feature type="binding site" description="axial binding residue" evidence="8">
    <location>
        <position position="225"/>
    </location>
    <ligand>
        <name>heme b</name>
        <dbReference type="ChEBI" id="CHEBI:60344"/>
        <label>1</label>
    </ligand>
    <ligandPart>
        <name>Fe</name>
        <dbReference type="ChEBI" id="CHEBI:18248"/>
    </ligandPart>
</feature>
<feature type="signal peptide" evidence="11">
    <location>
        <begin position="1"/>
        <end position="25"/>
    </location>
</feature>
<feature type="compositionally biased region" description="Basic and acidic residues" evidence="9">
    <location>
        <begin position="419"/>
        <end position="429"/>
    </location>
</feature>